<keyword evidence="3" id="KW-1015">Disulfide bond</keyword>
<dbReference type="Proteomes" id="UP000006727">
    <property type="component" value="Chromosome 4"/>
</dbReference>
<dbReference type="KEGG" id="ppp:112280936"/>
<feature type="domain" description="Thioredoxin" evidence="8">
    <location>
        <begin position="21"/>
        <end position="144"/>
    </location>
</feature>
<keyword evidence="11" id="KW-1185">Reference proteome</keyword>
<proteinExistence type="inferred from homology"/>
<feature type="compositionally biased region" description="Basic and acidic residues" evidence="5">
    <location>
        <begin position="426"/>
        <end position="435"/>
    </location>
</feature>
<evidence type="ECO:0000313" key="9">
    <source>
        <dbReference type="EMBL" id="PNR55352.1"/>
    </source>
</evidence>
<feature type="transmembrane region" description="Helical" evidence="6">
    <location>
        <begin position="379"/>
        <end position="399"/>
    </location>
</feature>
<dbReference type="PANTHER" id="PTHR18929">
    <property type="entry name" value="PROTEIN DISULFIDE ISOMERASE"/>
    <property type="match status" value="1"/>
</dbReference>
<dbReference type="PRINTS" id="PR00421">
    <property type="entry name" value="THIOREDOXIN"/>
</dbReference>
<dbReference type="GO" id="GO:0006457">
    <property type="term" value="P:protein folding"/>
    <property type="evidence" value="ECO:0000318"/>
    <property type="project" value="GO_Central"/>
</dbReference>
<dbReference type="Gene3D" id="3.40.30.10">
    <property type="entry name" value="Glutaredoxin"/>
    <property type="match status" value="3"/>
</dbReference>
<reference evidence="9 11" key="1">
    <citation type="journal article" date="2008" name="Science">
        <title>The Physcomitrella genome reveals evolutionary insights into the conquest of land by plants.</title>
        <authorList>
            <person name="Rensing S."/>
            <person name="Lang D."/>
            <person name="Zimmer A."/>
            <person name="Terry A."/>
            <person name="Salamov A."/>
            <person name="Shapiro H."/>
            <person name="Nishiyama T."/>
            <person name="Perroud P.-F."/>
            <person name="Lindquist E."/>
            <person name="Kamisugi Y."/>
            <person name="Tanahashi T."/>
            <person name="Sakakibara K."/>
            <person name="Fujita T."/>
            <person name="Oishi K."/>
            <person name="Shin-I T."/>
            <person name="Kuroki Y."/>
            <person name="Toyoda A."/>
            <person name="Suzuki Y."/>
            <person name="Hashimoto A."/>
            <person name="Yamaguchi K."/>
            <person name="Sugano A."/>
            <person name="Kohara Y."/>
            <person name="Fujiyama A."/>
            <person name="Anterola A."/>
            <person name="Aoki S."/>
            <person name="Ashton N."/>
            <person name="Barbazuk W.B."/>
            <person name="Barker E."/>
            <person name="Bennetzen J."/>
            <person name="Bezanilla M."/>
            <person name="Blankenship R."/>
            <person name="Cho S.H."/>
            <person name="Dutcher S."/>
            <person name="Estelle M."/>
            <person name="Fawcett J.A."/>
            <person name="Gundlach H."/>
            <person name="Hanada K."/>
            <person name="Heyl A."/>
            <person name="Hicks K.A."/>
            <person name="Hugh J."/>
            <person name="Lohr M."/>
            <person name="Mayer K."/>
            <person name="Melkozernov A."/>
            <person name="Murata T."/>
            <person name="Nelson D."/>
            <person name="Pils B."/>
            <person name="Prigge M."/>
            <person name="Reiss B."/>
            <person name="Renner T."/>
            <person name="Rombauts S."/>
            <person name="Rushton P."/>
            <person name="Sanderfoot A."/>
            <person name="Schween G."/>
            <person name="Shiu S.-H."/>
            <person name="Stueber K."/>
            <person name="Theodoulou F.L."/>
            <person name="Tu H."/>
            <person name="Van de Peer Y."/>
            <person name="Verrier P.J."/>
            <person name="Waters E."/>
            <person name="Wood A."/>
            <person name="Yang L."/>
            <person name="Cove D."/>
            <person name="Cuming A."/>
            <person name="Hasebe M."/>
            <person name="Lucas S."/>
            <person name="Mishler D.B."/>
            <person name="Reski R."/>
            <person name="Grigoriev I."/>
            <person name="Quatrano R.S."/>
            <person name="Boore J.L."/>
        </authorList>
    </citation>
    <scope>NUCLEOTIDE SEQUENCE [LARGE SCALE GENOMIC DNA]</scope>
    <source>
        <strain evidence="10 11">cv. Gransden 2004</strain>
    </source>
</reference>
<evidence type="ECO:0000256" key="1">
    <source>
        <dbReference type="ARBA" id="ARBA00006347"/>
    </source>
</evidence>
<keyword evidence="2 7" id="KW-0732">Signal</keyword>
<evidence type="ECO:0000313" key="11">
    <source>
        <dbReference type="Proteomes" id="UP000006727"/>
    </source>
</evidence>
<dbReference type="CDD" id="cd02981">
    <property type="entry name" value="PDI_b_family"/>
    <property type="match status" value="1"/>
</dbReference>
<sequence length="435" mass="48924">MAASQSVRVFCFWAIALLLGFSSGRADDHVVEPAAAGRVLELTDDNFETEIAKHDHILVDFYAPWCGFCNRLSPQLDIAAPVLVQGSRPIFLAKIDVEKHSKVGSKYKISAFPTLKYFIKGLPTDYTGPRKADGIITHLRRLSAPSIEQLNSEAELHGFVKSIGTEIPLFIGFGLKATDLEEFANKYRSKAWFAVMETFSEEIMEDFNFDKGPALVVTRGEHGEKTTFYGPFEAEDVTEFVLLNLLPLVSHMTPETLRSVREDGRPVVVAVLESESAPEDKEFIKKLKMAAPAYRKFVFAYVVAPQWPEFLRPFWIRKETKLPTVFVWTDDTFVVSNKSDAFIGSSVETELYNLLQMYQDNVLKRHKMRTPSLWERATANLPLTVGYGFLCLGILILLLKGWDTRAHQEVREEHSDATGGSSAEGRGSRGDKKED</sequence>
<dbReference type="GO" id="GO:0003756">
    <property type="term" value="F:protein disulfide isomerase activity"/>
    <property type="evidence" value="ECO:0000318"/>
    <property type="project" value="GO_Central"/>
</dbReference>
<dbReference type="Gramene" id="Pp3c4_15240V3.2">
    <property type="protein sequence ID" value="Pp3c4_15240V3.2"/>
    <property type="gene ID" value="Pp3c4_15240"/>
</dbReference>
<evidence type="ECO:0000256" key="3">
    <source>
        <dbReference type="ARBA" id="ARBA00023157"/>
    </source>
</evidence>
<dbReference type="FunCoup" id="A0A2K1KNJ7">
    <property type="interactions" value="694"/>
</dbReference>
<dbReference type="SUPFAM" id="SSF52833">
    <property type="entry name" value="Thioredoxin-like"/>
    <property type="match status" value="2"/>
</dbReference>
<dbReference type="GO" id="GO:0005783">
    <property type="term" value="C:endoplasmic reticulum"/>
    <property type="evidence" value="ECO:0000318"/>
    <property type="project" value="GO_Central"/>
</dbReference>
<dbReference type="CDD" id="cd02961">
    <property type="entry name" value="PDI_a_family"/>
    <property type="match status" value="1"/>
</dbReference>
<feature type="chain" id="PRO_5043158330" description="Thioredoxin domain-containing protein" evidence="7">
    <location>
        <begin position="27"/>
        <end position="435"/>
    </location>
</feature>
<evidence type="ECO:0000256" key="4">
    <source>
        <dbReference type="ARBA" id="ARBA00023284"/>
    </source>
</evidence>
<dbReference type="FunFam" id="3.40.30.10:FF:000107">
    <property type="entry name" value="Protein disulfide-isomerase 5-2"/>
    <property type="match status" value="1"/>
</dbReference>
<evidence type="ECO:0000256" key="7">
    <source>
        <dbReference type="SAM" id="SignalP"/>
    </source>
</evidence>
<name>A0A2K1KNJ7_PHYPA</name>
<dbReference type="RefSeq" id="XP_024372668.1">
    <property type="nucleotide sequence ID" value="XM_024516900.2"/>
</dbReference>
<reference evidence="10" key="3">
    <citation type="submission" date="2020-12" db="UniProtKB">
        <authorList>
            <consortium name="EnsemblPlants"/>
        </authorList>
    </citation>
    <scope>IDENTIFICATION</scope>
</reference>
<keyword evidence="6" id="KW-0812">Transmembrane</keyword>
<evidence type="ECO:0000256" key="6">
    <source>
        <dbReference type="SAM" id="Phobius"/>
    </source>
</evidence>
<dbReference type="OMA" id="QWEDFTE"/>
<dbReference type="GO" id="GO:0034976">
    <property type="term" value="P:response to endoplasmic reticulum stress"/>
    <property type="evidence" value="ECO:0000318"/>
    <property type="project" value="GO_Central"/>
</dbReference>
<dbReference type="Gramene" id="Pp3c4_15240V3.1">
    <property type="protein sequence ID" value="Pp3c4_15240V3.1"/>
    <property type="gene ID" value="Pp3c4_15240"/>
</dbReference>
<keyword evidence="4" id="KW-0676">Redox-active center</keyword>
<dbReference type="OrthoDB" id="74910at2759"/>
<dbReference type="STRING" id="3218.A0A2K1KNJ7"/>
<keyword evidence="6" id="KW-0472">Membrane</keyword>
<evidence type="ECO:0000256" key="2">
    <source>
        <dbReference type="ARBA" id="ARBA00022729"/>
    </source>
</evidence>
<dbReference type="PaxDb" id="3218-PP1S13_415V6.1"/>
<gene>
    <name evidence="10" type="primary">LOC112280936</name>
    <name evidence="9" type="ORF">PHYPA_006249</name>
</gene>
<evidence type="ECO:0000256" key="5">
    <source>
        <dbReference type="SAM" id="MobiDB-lite"/>
    </source>
</evidence>
<feature type="region of interest" description="Disordered" evidence="5">
    <location>
        <begin position="410"/>
        <end position="435"/>
    </location>
</feature>
<reference evidence="9 11" key="2">
    <citation type="journal article" date="2018" name="Plant J.">
        <title>The Physcomitrella patens chromosome-scale assembly reveals moss genome structure and evolution.</title>
        <authorList>
            <person name="Lang D."/>
            <person name="Ullrich K.K."/>
            <person name="Murat F."/>
            <person name="Fuchs J."/>
            <person name="Jenkins J."/>
            <person name="Haas F.B."/>
            <person name="Piednoel M."/>
            <person name="Gundlach H."/>
            <person name="Van Bel M."/>
            <person name="Meyberg R."/>
            <person name="Vives C."/>
            <person name="Morata J."/>
            <person name="Symeonidi A."/>
            <person name="Hiss M."/>
            <person name="Muchero W."/>
            <person name="Kamisugi Y."/>
            <person name="Saleh O."/>
            <person name="Blanc G."/>
            <person name="Decker E.L."/>
            <person name="van Gessel N."/>
            <person name="Grimwood J."/>
            <person name="Hayes R.D."/>
            <person name="Graham S.W."/>
            <person name="Gunter L.E."/>
            <person name="McDaniel S.F."/>
            <person name="Hoernstein S.N.W."/>
            <person name="Larsson A."/>
            <person name="Li F.W."/>
            <person name="Perroud P.F."/>
            <person name="Phillips J."/>
            <person name="Ranjan P."/>
            <person name="Rokshar D.S."/>
            <person name="Rothfels C.J."/>
            <person name="Schneider L."/>
            <person name="Shu S."/>
            <person name="Stevenson D.W."/>
            <person name="Thummler F."/>
            <person name="Tillich M."/>
            <person name="Villarreal Aguilar J.C."/>
            <person name="Widiez T."/>
            <person name="Wong G.K."/>
            <person name="Wymore A."/>
            <person name="Zhang Y."/>
            <person name="Zimmer A.D."/>
            <person name="Quatrano R.S."/>
            <person name="Mayer K.F.X."/>
            <person name="Goodstein D."/>
            <person name="Casacuberta J.M."/>
            <person name="Vandepoele K."/>
            <person name="Reski R."/>
            <person name="Cuming A.C."/>
            <person name="Tuskan G.A."/>
            <person name="Maumus F."/>
            <person name="Salse J."/>
            <person name="Schmutz J."/>
            <person name="Rensing S.A."/>
        </authorList>
    </citation>
    <scope>NUCLEOTIDE SEQUENCE [LARGE SCALE GENOMIC DNA]</scope>
    <source>
        <strain evidence="10 11">cv. Gransden 2004</strain>
    </source>
</reference>
<comment type="similarity">
    <text evidence="1">Belongs to the protein disulfide isomerase family.</text>
</comment>
<dbReference type="InterPro" id="IPR036249">
    <property type="entry name" value="Thioredoxin-like_sf"/>
</dbReference>
<dbReference type="PANTHER" id="PTHR18929:SF218">
    <property type="entry name" value="PROTEIN DISULFIDE-ISOMERASE 5-2"/>
    <property type="match status" value="1"/>
</dbReference>
<keyword evidence="6" id="KW-1133">Transmembrane helix</keyword>
<dbReference type="AlphaFoldDB" id="A0A2K1KNJ7"/>
<evidence type="ECO:0000313" key="10">
    <source>
        <dbReference type="EnsemblPlants" id="Pp3c4_15240V3.1"/>
    </source>
</evidence>
<protein>
    <recommendedName>
        <fullName evidence="8">Thioredoxin domain-containing protein</fullName>
    </recommendedName>
</protein>
<dbReference type="InterPro" id="IPR013766">
    <property type="entry name" value="Thioredoxin_domain"/>
</dbReference>
<feature type="signal peptide" evidence="7">
    <location>
        <begin position="1"/>
        <end position="26"/>
    </location>
</feature>
<evidence type="ECO:0000259" key="8">
    <source>
        <dbReference type="PROSITE" id="PS51352"/>
    </source>
</evidence>
<dbReference type="GeneID" id="112280936"/>
<dbReference type="Pfam" id="PF13848">
    <property type="entry name" value="Thioredoxin_6"/>
    <property type="match status" value="1"/>
</dbReference>
<organism evidence="9">
    <name type="scientific">Physcomitrium patens</name>
    <name type="common">Spreading-leaved earth moss</name>
    <name type="synonym">Physcomitrella patens</name>
    <dbReference type="NCBI Taxonomy" id="3218"/>
    <lineage>
        <taxon>Eukaryota</taxon>
        <taxon>Viridiplantae</taxon>
        <taxon>Streptophyta</taxon>
        <taxon>Embryophyta</taxon>
        <taxon>Bryophyta</taxon>
        <taxon>Bryophytina</taxon>
        <taxon>Bryopsida</taxon>
        <taxon>Funariidae</taxon>
        <taxon>Funariales</taxon>
        <taxon>Funariaceae</taxon>
        <taxon>Physcomitrium</taxon>
    </lineage>
</organism>
<dbReference type="EnsemblPlants" id="Pp3c4_15240V3.1">
    <property type="protein sequence ID" value="Pp3c4_15240V3.1"/>
    <property type="gene ID" value="Pp3c4_15240"/>
</dbReference>
<dbReference type="EMBL" id="ABEU02000004">
    <property type="protein sequence ID" value="PNR55352.1"/>
    <property type="molecule type" value="Genomic_DNA"/>
</dbReference>
<dbReference type="Pfam" id="PF00085">
    <property type="entry name" value="Thioredoxin"/>
    <property type="match status" value="1"/>
</dbReference>
<accession>A0A2K1KNJ7</accession>
<dbReference type="PROSITE" id="PS51352">
    <property type="entry name" value="THIOREDOXIN_2"/>
    <property type="match status" value="1"/>
</dbReference>
<dbReference type="EnsemblPlants" id="Pp3c4_15240V3.2">
    <property type="protein sequence ID" value="Pp3c4_15240V3.2"/>
    <property type="gene ID" value="Pp3c4_15240"/>
</dbReference>